<feature type="binding site" evidence="8">
    <location>
        <position position="212"/>
    </location>
    <ligand>
        <name>Zn(2+)</name>
        <dbReference type="ChEBI" id="CHEBI:29105"/>
        <label>1</label>
        <note>catalytic</note>
    </ligand>
</feature>
<dbReference type="PANTHER" id="PTHR46018">
    <property type="entry name" value="ZINC PHOSPHODIESTERASE ELAC PROTEIN 1"/>
    <property type="match status" value="1"/>
</dbReference>
<keyword evidence="7 8" id="KW-0862">Zinc</keyword>
<sequence>MHFTFLGTGAGVPAKNRNTTSMVLTMPEYQGDTWMFDCGEATQHQILHTSVKLSKIKKIFITHMHGDHIYGLPGVLGSRSFQGGVDKLTVYGPKGIKDFIEISLSVSSTYLKYPLEIIELDEDGIIYEDGNFKVSVKELEHGITCFGYRIEEKDQPGTLLVDRLKAEGVMPGPIYRQIKEHAAVTLPDGRTLTSSDYIGPDKKGRKLAVLGDTRVCQAAVELAENADLLIHESTFSKGMEQKAHSYFHSTSTQAAKTAKAANVAALILTHISSRFQEDDQLLLEEAREIFNPTYLAKDFWTYELN</sequence>
<dbReference type="GO" id="GO:0042781">
    <property type="term" value="F:3'-tRNA processing endoribonuclease activity"/>
    <property type="evidence" value="ECO:0007669"/>
    <property type="project" value="UniProtKB-EC"/>
</dbReference>
<evidence type="ECO:0000256" key="8">
    <source>
        <dbReference type="HAMAP-Rule" id="MF_01818"/>
    </source>
</evidence>
<dbReference type="InterPro" id="IPR013471">
    <property type="entry name" value="RNase_Z/BN"/>
</dbReference>
<feature type="binding site" evidence="8">
    <location>
        <position position="270"/>
    </location>
    <ligand>
        <name>Zn(2+)</name>
        <dbReference type="ChEBI" id="CHEBI:29105"/>
        <label>2</label>
        <note>catalytic</note>
    </ligand>
</feature>
<dbReference type="NCBIfam" id="TIGR02651">
    <property type="entry name" value="RNase_Z"/>
    <property type="match status" value="1"/>
</dbReference>
<feature type="binding site" evidence="8">
    <location>
        <position position="212"/>
    </location>
    <ligand>
        <name>Zn(2+)</name>
        <dbReference type="ChEBI" id="CHEBI:29105"/>
        <label>2</label>
        <note>catalytic</note>
    </ligand>
</feature>
<gene>
    <name evidence="8 9" type="primary">rnz</name>
    <name evidence="9" type="ORF">ACFQRG_17805</name>
</gene>
<dbReference type="NCBIfam" id="NF000801">
    <property type="entry name" value="PRK00055.1-3"/>
    <property type="match status" value="1"/>
</dbReference>
<proteinExistence type="inferred from homology"/>
<evidence type="ECO:0000256" key="2">
    <source>
        <dbReference type="ARBA" id="ARBA00022694"/>
    </source>
</evidence>
<protein>
    <recommendedName>
        <fullName evidence="8">Ribonuclease Z</fullName>
        <shortName evidence="8">RNase Z</shortName>
        <ecNumber evidence="8">3.1.26.11</ecNumber>
    </recommendedName>
    <alternativeName>
        <fullName evidence="8">tRNA 3 endonuclease</fullName>
    </alternativeName>
    <alternativeName>
        <fullName evidence="8">tRNase Z</fullName>
    </alternativeName>
</protein>
<feature type="binding site" evidence="8">
    <location>
        <position position="65"/>
    </location>
    <ligand>
        <name>Zn(2+)</name>
        <dbReference type="ChEBI" id="CHEBI:29105"/>
        <label>1</label>
        <note>catalytic</note>
    </ligand>
</feature>
<comment type="caution">
    <text evidence="9">The sequence shown here is derived from an EMBL/GenBank/DDBJ whole genome shotgun (WGS) entry which is preliminary data.</text>
</comment>
<keyword evidence="2 8" id="KW-0819">tRNA processing</keyword>
<keyword evidence="5 8" id="KW-0255">Endonuclease</keyword>
<dbReference type="Pfam" id="PF23023">
    <property type="entry name" value="Anti-Pycsar_Apyc1"/>
    <property type="match status" value="1"/>
</dbReference>
<keyword evidence="3 8" id="KW-0540">Nuclease</keyword>
<comment type="similarity">
    <text evidence="8">Belongs to the RNase Z family.</text>
</comment>
<dbReference type="InterPro" id="IPR036866">
    <property type="entry name" value="RibonucZ/Hydroxyglut_hydro"/>
</dbReference>
<accession>A0ABW2PZF6</accession>
<feature type="active site" description="Proton acceptor" evidence="8">
    <location>
        <position position="67"/>
    </location>
</feature>
<evidence type="ECO:0000313" key="10">
    <source>
        <dbReference type="Proteomes" id="UP001596505"/>
    </source>
</evidence>
<keyword evidence="6 8" id="KW-0378">Hydrolase</keyword>
<dbReference type="SUPFAM" id="SSF56281">
    <property type="entry name" value="Metallo-hydrolase/oxidoreductase"/>
    <property type="match status" value="1"/>
</dbReference>
<dbReference type="HAMAP" id="MF_01818">
    <property type="entry name" value="RNase_Z_BN"/>
    <property type="match status" value="1"/>
</dbReference>
<evidence type="ECO:0000256" key="1">
    <source>
        <dbReference type="ARBA" id="ARBA00011738"/>
    </source>
</evidence>
<dbReference type="Gene3D" id="3.60.15.10">
    <property type="entry name" value="Ribonuclease Z/Hydroxyacylglutathione hydrolase-like"/>
    <property type="match status" value="1"/>
</dbReference>
<evidence type="ECO:0000256" key="7">
    <source>
        <dbReference type="ARBA" id="ARBA00022833"/>
    </source>
</evidence>
<dbReference type="EMBL" id="JBHTCO010000039">
    <property type="protein sequence ID" value="MFC7394781.1"/>
    <property type="molecule type" value="Genomic_DNA"/>
</dbReference>
<evidence type="ECO:0000256" key="3">
    <source>
        <dbReference type="ARBA" id="ARBA00022722"/>
    </source>
</evidence>
<feature type="binding site" evidence="8">
    <location>
        <position position="68"/>
    </location>
    <ligand>
        <name>Zn(2+)</name>
        <dbReference type="ChEBI" id="CHEBI:29105"/>
        <label>2</label>
        <note>catalytic</note>
    </ligand>
</feature>
<feature type="binding site" evidence="8">
    <location>
        <position position="67"/>
    </location>
    <ligand>
        <name>Zn(2+)</name>
        <dbReference type="ChEBI" id="CHEBI:29105"/>
        <label>2</label>
        <note>catalytic</note>
    </ligand>
</feature>
<comment type="subunit">
    <text evidence="1 8">Homodimer.</text>
</comment>
<dbReference type="PANTHER" id="PTHR46018:SF2">
    <property type="entry name" value="ZINC PHOSPHODIESTERASE ELAC PROTEIN 1"/>
    <property type="match status" value="1"/>
</dbReference>
<comment type="function">
    <text evidence="8">Zinc phosphodiesterase, which displays some tRNA 3'-processing endonuclease activity. Probably involved in tRNA maturation, by removing a 3'-trailer from precursor tRNA.</text>
</comment>
<evidence type="ECO:0000256" key="5">
    <source>
        <dbReference type="ARBA" id="ARBA00022759"/>
    </source>
</evidence>
<feature type="binding site" evidence="8">
    <location>
        <position position="141"/>
    </location>
    <ligand>
        <name>Zn(2+)</name>
        <dbReference type="ChEBI" id="CHEBI:29105"/>
        <label>1</label>
        <note>catalytic</note>
    </ligand>
</feature>
<dbReference type="EC" id="3.1.26.11" evidence="8"/>
<dbReference type="RefSeq" id="WP_380968610.1">
    <property type="nucleotide sequence ID" value="NZ_JBHTCO010000039.1"/>
</dbReference>
<dbReference type="Proteomes" id="UP001596505">
    <property type="component" value="Unassembled WGS sequence"/>
</dbReference>
<keyword evidence="4 8" id="KW-0479">Metal-binding</keyword>
<comment type="catalytic activity">
    <reaction evidence="8">
        <text>Endonucleolytic cleavage of RNA, removing extra 3' nucleotides from tRNA precursor, generating 3' termini of tRNAs. A 3'-hydroxy group is left at the tRNA terminus and a 5'-phosphoryl group is left at the trailer molecule.</text>
        <dbReference type="EC" id="3.1.26.11"/>
    </reaction>
</comment>
<feature type="binding site" evidence="8">
    <location>
        <position position="63"/>
    </location>
    <ligand>
        <name>Zn(2+)</name>
        <dbReference type="ChEBI" id="CHEBI:29105"/>
        <label>1</label>
        <note>catalytic</note>
    </ligand>
</feature>
<evidence type="ECO:0000256" key="6">
    <source>
        <dbReference type="ARBA" id="ARBA00022801"/>
    </source>
</evidence>
<comment type="cofactor">
    <cofactor evidence="8">
        <name>Zn(2+)</name>
        <dbReference type="ChEBI" id="CHEBI:29105"/>
    </cofactor>
    <text evidence="8">Binds 2 Zn(2+) ions.</text>
</comment>
<keyword evidence="10" id="KW-1185">Reference proteome</keyword>
<evidence type="ECO:0000256" key="4">
    <source>
        <dbReference type="ARBA" id="ARBA00022723"/>
    </source>
</evidence>
<name>A0ABW2PZF6_9BACL</name>
<organism evidence="9 10">
    <name type="scientific">Scopulibacillus cellulosilyticus</name>
    <dbReference type="NCBI Taxonomy" id="2665665"/>
    <lineage>
        <taxon>Bacteria</taxon>
        <taxon>Bacillati</taxon>
        <taxon>Bacillota</taxon>
        <taxon>Bacilli</taxon>
        <taxon>Bacillales</taxon>
        <taxon>Sporolactobacillaceae</taxon>
        <taxon>Scopulibacillus</taxon>
    </lineage>
</organism>
<reference evidence="10" key="1">
    <citation type="journal article" date="2019" name="Int. J. Syst. Evol. Microbiol.">
        <title>The Global Catalogue of Microorganisms (GCM) 10K type strain sequencing project: providing services to taxonomists for standard genome sequencing and annotation.</title>
        <authorList>
            <consortium name="The Broad Institute Genomics Platform"/>
            <consortium name="The Broad Institute Genome Sequencing Center for Infectious Disease"/>
            <person name="Wu L."/>
            <person name="Ma J."/>
        </authorList>
    </citation>
    <scope>NUCLEOTIDE SEQUENCE [LARGE SCALE GENOMIC DNA]</scope>
    <source>
        <strain evidence="10">CGMCC 1.16305</strain>
    </source>
</reference>
<dbReference type="CDD" id="cd07717">
    <property type="entry name" value="RNaseZ_ZiPD-like_MBL-fold"/>
    <property type="match status" value="1"/>
</dbReference>
<evidence type="ECO:0000313" key="9">
    <source>
        <dbReference type="EMBL" id="MFC7394781.1"/>
    </source>
</evidence>